<dbReference type="STRING" id="1122142.SAMN02910414_01143"/>
<dbReference type="AlphaFoldDB" id="A0A1H3IHC0"/>
<proteinExistence type="predicted"/>
<gene>
    <name evidence="2" type="ORF">SAMN02910414_01143</name>
</gene>
<evidence type="ECO:0000313" key="3">
    <source>
        <dbReference type="Proteomes" id="UP000183918"/>
    </source>
</evidence>
<protein>
    <submittedName>
        <fullName evidence="2">Uncharacterized protein</fullName>
    </submittedName>
</protein>
<name>A0A1H3IHC0_9FIRM</name>
<keyword evidence="3" id="KW-1185">Reference proteome</keyword>
<reference evidence="2 3" key="1">
    <citation type="submission" date="2016-10" db="EMBL/GenBank/DDBJ databases">
        <authorList>
            <person name="de Groot N.N."/>
        </authorList>
    </citation>
    <scope>NUCLEOTIDE SEQUENCE [LARGE SCALE GENOMIC DNA]</scope>
    <source>
        <strain evidence="2 3">DSM 14045</strain>
    </source>
</reference>
<sequence>MAERRMFAKSVVESARFLKMPVSSQNLYFHLGMNADDDGIVEGYSVINLIKANEDDLRVLYSKGFVRILNEDLVTYIADWREQNRIRPDRKKDSIYTNLLLQMEPEVELLERRERSDLVKKSGPSMDGHMSAQCSVVEVSKGKDSRGEYSVEPADI</sequence>
<dbReference type="RefSeq" id="WP_074716963.1">
    <property type="nucleotide sequence ID" value="NZ_FNPG01000012.1"/>
</dbReference>
<evidence type="ECO:0000256" key="1">
    <source>
        <dbReference type="SAM" id="MobiDB-lite"/>
    </source>
</evidence>
<organism evidence="2 3">
    <name type="scientific">Lachnobacterium bovis DSM 14045</name>
    <dbReference type="NCBI Taxonomy" id="1122142"/>
    <lineage>
        <taxon>Bacteria</taxon>
        <taxon>Bacillati</taxon>
        <taxon>Bacillota</taxon>
        <taxon>Clostridia</taxon>
        <taxon>Lachnospirales</taxon>
        <taxon>Lachnospiraceae</taxon>
        <taxon>Lachnobacterium</taxon>
    </lineage>
</organism>
<feature type="region of interest" description="Disordered" evidence="1">
    <location>
        <begin position="118"/>
        <end position="156"/>
    </location>
</feature>
<accession>A0A1H3IHC0</accession>
<dbReference type="EMBL" id="FNPG01000012">
    <property type="protein sequence ID" value="SDY26679.1"/>
    <property type="molecule type" value="Genomic_DNA"/>
</dbReference>
<dbReference type="OrthoDB" id="9788567at2"/>
<dbReference type="Proteomes" id="UP000183918">
    <property type="component" value="Unassembled WGS sequence"/>
</dbReference>
<feature type="compositionally biased region" description="Basic and acidic residues" evidence="1">
    <location>
        <begin position="140"/>
        <end position="149"/>
    </location>
</feature>
<evidence type="ECO:0000313" key="2">
    <source>
        <dbReference type="EMBL" id="SDY26679.1"/>
    </source>
</evidence>